<feature type="transmembrane region" description="Helical" evidence="1">
    <location>
        <begin position="123"/>
        <end position="145"/>
    </location>
</feature>
<sequence length="164" mass="18164">VYDGVKIVEFTGWILDKHTVTNSETGKKEPDMHTAYRIIEDAAKAGKLSLKIKKDGQDVEYKITAIEKIEHPESIIKNSFSGVSGGLVVRVTAFCFSERGFDPRFGGVRSFVTILHRNRPTTLAGTALGLFVVGLIIGVMGYYVFLRKRNPPADYTVHLTTMKG</sequence>
<accession>A0A4Y2UZ47</accession>
<keyword evidence="1" id="KW-0812">Transmembrane</keyword>
<name>A0A4Y2UZ47_ARAVE</name>
<proteinExistence type="predicted"/>
<keyword evidence="3" id="KW-1185">Reference proteome</keyword>
<protein>
    <submittedName>
        <fullName evidence="2">Uncharacterized protein</fullName>
    </submittedName>
</protein>
<evidence type="ECO:0000313" key="3">
    <source>
        <dbReference type="Proteomes" id="UP000499080"/>
    </source>
</evidence>
<dbReference type="OrthoDB" id="6446482at2759"/>
<comment type="caution">
    <text evidence="2">The sequence shown here is derived from an EMBL/GenBank/DDBJ whole genome shotgun (WGS) entry which is preliminary data.</text>
</comment>
<organism evidence="2 3">
    <name type="scientific">Araneus ventricosus</name>
    <name type="common">Orbweaver spider</name>
    <name type="synonym">Epeira ventricosa</name>
    <dbReference type="NCBI Taxonomy" id="182803"/>
    <lineage>
        <taxon>Eukaryota</taxon>
        <taxon>Metazoa</taxon>
        <taxon>Ecdysozoa</taxon>
        <taxon>Arthropoda</taxon>
        <taxon>Chelicerata</taxon>
        <taxon>Arachnida</taxon>
        <taxon>Araneae</taxon>
        <taxon>Araneomorphae</taxon>
        <taxon>Entelegynae</taxon>
        <taxon>Araneoidea</taxon>
        <taxon>Araneidae</taxon>
        <taxon>Araneus</taxon>
    </lineage>
</organism>
<keyword evidence="1" id="KW-0472">Membrane</keyword>
<evidence type="ECO:0000256" key="1">
    <source>
        <dbReference type="SAM" id="Phobius"/>
    </source>
</evidence>
<dbReference type="AlphaFoldDB" id="A0A4Y2UZ47"/>
<gene>
    <name evidence="2" type="ORF">AVEN_155591_1</name>
</gene>
<keyword evidence="1" id="KW-1133">Transmembrane helix</keyword>
<evidence type="ECO:0000313" key="2">
    <source>
        <dbReference type="EMBL" id="GBO18203.1"/>
    </source>
</evidence>
<reference evidence="2 3" key="1">
    <citation type="journal article" date="2019" name="Sci. Rep.">
        <title>Orb-weaving spider Araneus ventricosus genome elucidates the spidroin gene catalogue.</title>
        <authorList>
            <person name="Kono N."/>
            <person name="Nakamura H."/>
            <person name="Ohtoshi R."/>
            <person name="Moran D.A.P."/>
            <person name="Shinohara A."/>
            <person name="Yoshida Y."/>
            <person name="Fujiwara M."/>
            <person name="Mori M."/>
            <person name="Tomita M."/>
            <person name="Arakawa K."/>
        </authorList>
    </citation>
    <scope>NUCLEOTIDE SEQUENCE [LARGE SCALE GENOMIC DNA]</scope>
</reference>
<feature type="non-terminal residue" evidence="2">
    <location>
        <position position="1"/>
    </location>
</feature>
<dbReference type="EMBL" id="BGPR01041839">
    <property type="protein sequence ID" value="GBO18203.1"/>
    <property type="molecule type" value="Genomic_DNA"/>
</dbReference>
<dbReference type="Proteomes" id="UP000499080">
    <property type="component" value="Unassembled WGS sequence"/>
</dbReference>